<dbReference type="InterPro" id="IPR029787">
    <property type="entry name" value="Nucleotide_cyclase"/>
</dbReference>
<proteinExistence type="predicted"/>
<dbReference type="SMART" id="SM00267">
    <property type="entry name" value="GGDEF"/>
    <property type="match status" value="1"/>
</dbReference>
<comment type="catalytic activity">
    <reaction evidence="2">
        <text>2 GTP = 3',3'-c-di-GMP + 2 diphosphate</text>
        <dbReference type="Rhea" id="RHEA:24898"/>
        <dbReference type="ChEBI" id="CHEBI:33019"/>
        <dbReference type="ChEBI" id="CHEBI:37565"/>
        <dbReference type="ChEBI" id="CHEBI:58805"/>
        <dbReference type="EC" id="2.7.7.65"/>
    </reaction>
</comment>
<feature type="domain" description="PAC" evidence="4">
    <location>
        <begin position="79"/>
        <end position="128"/>
    </location>
</feature>
<accession>A0ABU9TUF2</accession>
<dbReference type="SUPFAM" id="SSF55785">
    <property type="entry name" value="PYP-like sensor domain (PAS domain)"/>
    <property type="match status" value="1"/>
</dbReference>
<keyword evidence="7" id="KW-1185">Reference proteome</keyword>
<dbReference type="PROSITE" id="PS50887">
    <property type="entry name" value="GGDEF"/>
    <property type="match status" value="1"/>
</dbReference>
<evidence type="ECO:0000259" key="3">
    <source>
        <dbReference type="PROSITE" id="PS50112"/>
    </source>
</evidence>
<name>A0ABU9TUF2_9GAMM</name>
<evidence type="ECO:0000259" key="5">
    <source>
        <dbReference type="PROSITE" id="PS50887"/>
    </source>
</evidence>
<sequence length="312" mass="34142">MKHVDESVIVSLCPDPIIGVDGAGIVRIFNAAAEKLLGYAAADVIGVLSIARIYPSLDDARKIKKLIYSDDYGARGLIEGYESALVCSDGAVVPIRLSAVIMDEDDGGSIGFFHDLTERYDLERQLHILSVTDELTGLFNQRHFYKVMAKELDRAKRYHHPLSIICFDLDDFKQVNDSLGHLEGDRVLRTIGELLKDTLRQIDIPVRYGGDEFMVLLPETDIQAAAKTAERIRKAFNTKCAYSIDKGAGVIAKVSMSLGVTETNGTEKPDQVVQRADLAMYESKSSGGNSTVLIKQHIGDVVQAGPSGGERI</sequence>
<dbReference type="SUPFAM" id="SSF55073">
    <property type="entry name" value="Nucleotide cyclase"/>
    <property type="match status" value="1"/>
</dbReference>
<protein>
    <recommendedName>
        <fullName evidence="1">diguanylate cyclase</fullName>
        <ecNumber evidence="1">2.7.7.65</ecNumber>
    </recommendedName>
</protein>
<dbReference type="GO" id="GO:0052621">
    <property type="term" value="F:diguanylate cyclase activity"/>
    <property type="evidence" value="ECO:0007669"/>
    <property type="project" value="UniProtKB-EC"/>
</dbReference>
<dbReference type="Gene3D" id="3.30.70.270">
    <property type="match status" value="1"/>
</dbReference>
<dbReference type="Gene3D" id="3.30.450.20">
    <property type="entry name" value="PAS domain"/>
    <property type="match status" value="1"/>
</dbReference>
<dbReference type="Proteomes" id="UP001449225">
    <property type="component" value="Unassembled WGS sequence"/>
</dbReference>
<dbReference type="PROSITE" id="PS50113">
    <property type="entry name" value="PAC"/>
    <property type="match status" value="1"/>
</dbReference>
<feature type="domain" description="GGDEF" evidence="5">
    <location>
        <begin position="160"/>
        <end position="296"/>
    </location>
</feature>
<dbReference type="Pfam" id="PF00989">
    <property type="entry name" value="PAS"/>
    <property type="match status" value="1"/>
</dbReference>
<evidence type="ECO:0000259" key="4">
    <source>
        <dbReference type="PROSITE" id="PS50113"/>
    </source>
</evidence>
<reference evidence="6 7" key="1">
    <citation type="submission" date="2024-03" db="EMBL/GenBank/DDBJ databases">
        <title>Community enrichment and isolation of bacterial strains for fucoidan degradation.</title>
        <authorList>
            <person name="Sichert A."/>
        </authorList>
    </citation>
    <scope>NUCLEOTIDE SEQUENCE [LARGE SCALE GENOMIC DNA]</scope>
    <source>
        <strain evidence="6 7">AS76</strain>
    </source>
</reference>
<evidence type="ECO:0000313" key="7">
    <source>
        <dbReference type="Proteomes" id="UP001449225"/>
    </source>
</evidence>
<comment type="caution">
    <text evidence="6">The sequence shown here is derived from an EMBL/GenBank/DDBJ whole genome shotgun (WGS) entry which is preliminary data.</text>
</comment>
<feature type="domain" description="PAS" evidence="3">
    <location>
        <begin position="14"/>
        <end position="46"/>
    </location>
</feature>
<dbReference type="Pfam" id="PF00990">
    <property type="entry name" value="GGDEF"/>
    <property type="match status" value="1"/>
</dbReference>
<dbReference type="CDD" id="cd00130">
    <property type="entry name" value="PAS"/>
    <property type="match status" value="1"/>
</dbReference>
<organism evidence="6 7">
    <name type="scientific">Neptuniibacter pectenicola</name>
    <dbReference type="NCBI Taxonomy" id="1806669"/>
    <lineage>
        <taxon>Bacteria</taxon>
        <taxon>Pseudomonadati</taxon>
        <taxon>Pseudomonadota</taxon>
        <taxon>Gammaproteobacteria</taxon>
        <taxon>Oceanospirillales</taxon>
        <taxon>Oceanospirillaceae</taxon>
        <taxon>Neptuniibacter</taxon>
    </lineage>
</organism>
<evidence type="ECO:0000313" key="6">
    <source>
        <dbReference type="EMBL" id="MEM5537061.1"/>
    </source>
</evidence>
<dbReference type="EMBL" id="JBBMRA010000010">
    <property type="protein sequence ID" value="MEM5537061.1"/>
    <property type="molecule type" value="Genomic_DNA"/>
</dbReference>
<dbReference type="InterPro" id="IPR000014">
    <property type="entry name" value="PAS"/>
</dbReference>
<dbReference type="InterPro" id="IPR050469">
    <property type="entry name" value="Diguanylate_Cyclase"/>
</dbReference>
<dbReference type="InterPro" id="IPR013767">
    <property type="entry name" value="PAS_fold"/>
</dbReference>
<dbReference type="InterPro" id="IPR043128">
    <property type="entry name" value="Rev_trsase/Diguanyl_cyclase"/>
</dbReference>
<dbReference type="InterPro" id="IPR000160">
    <property type="entry name" value="GGDEF_dom"/>
</dbReference>
<dbReference type="RefSeq" id="WP_067988164.1">
    <property type="nucleotide sequence ID" value="NZ_CAXBCE010000044.1"/>
</dbReference>
<dbReference type="PANTHER" id="PTHR45138">
    <property type="entry name" value="REGULATORY COMPONENTS OF SENSORY TRANSDUCTION SYSTEM"/>
    <property type="match status" value="1"/>
</dbReference>
<keyword evidence="6" id="KW-0808">Transferase</keyword>
<dbReference type="NCBIfam" id="TIGR00254">
    <property type="entry name" value="GGDEF"/>
    <property type="match status" value="1"/>
</dbReference>
<evidence type="ECO:0000256" key="1">
    <source>
        <dbReference type="ARBA" id="ARBA00012528"/>
    </source>
</evidence>
<dbReference type="PROSITE" id="PS50112">
    <property type="entry name" value="PAS"/>
    <property type="match status" value="1"/>
</dbReference>
<dbReference type="InterPro" id="IPR035965">
    <property type="entry name" value="PAS-like_dom_sf"/>
</dbReference>
<dbReference type="CDD" id="cd01949">
    <property type="entry name" value="GGDEF"/>
    <property type="match status" value="1"/>
</dbReference>
<dbReference type="EC" id="2.7.7.65" evidence="1"/>
<evidence type="ECO:0000256" key="2">
    <source>
        <dbReference type="ARBA" id="ARBA00034247"/>
    </source>
</evidence>
<gene>
    <name evidence="6" type="ORF">WNY58_11720</name>
</gene>
<keyword evidence="6" id="KW-0548">Nucleotidyltransferase</keyword>
<dbReference type="InterPro" id="IPR000700">
    <property type="entry name" value="PAS-assoc_C"/>
</dbReference>
<dbReference type="NCBIfam" id="TIGR00229">
    <property type="entry name" value="sensory_box"/>
    <property type="match status" value="1"/>
</dbReference>
<dbReference type="PANTHER" id="PTHR45138:SF9">
    <property type="entry name" value="DIGUANYLATE CYCLASE DGCM-RELATED"/>
    <property type="match status" value="1"/>
</dbReference>